<dbReference type="AlphaFoldDB" id="A0A1H4BEX6"/>
<evidence type="ECO:0000256" key="1">
    <source>
        <dbReference type="ARBA" id="ARBA00004651"/>
    </source>
</evidence>
<feature type="transmembrane region" description="Helical" evidence="6">
    <location>
        <begin position="40"/>
        <end position="63"/>
    </location>
</feature>
<accession>A0A1H4BEX6</accession>
<dbReference type="RefSeq" id="WP_093044036.1">
    <property type="nucleotide sequence ID" value="NZ_FNQR01000005.1"/>
</dbReference>
<protein>
    <submittedName>
        <fullName evidence="7">Polysaccharide transporter, PST family</fullName>
    </submittedName>
</protein>
<evidence type="ECO:0000313" key="8">
    <source>
        <dbReference type="Proteomes" id="UP000198584"/>
    </source>
</evidence>
<feature type="transmembrane region" description="Helical" evidence="6">
    <location>
        <begin position="295"/>
        <end position="318"/>
    </location>
</feature>
<dbReference type="OrthoDB" id="9775950at2"/>
<feature type="transmembrane region" description="Helical" evidence="6">
    <location>
        <begin position="128"/>
        <end position="145"/>
    </location>
</feature>
<feature type="transmembrane region" description="Helical" evidence="6">
    <location>
        <begin position="89"/>
        <end position="108"/>
    </location>
</feature>
<gene>
    <name evidence="7" type="ORF">SAMN05421743_1055</name>
</gene>
<feature type="transmembrane region" description="Helical" evidence="6">
    <location>
        <begin position="166"/>
        <end position="184"/>
    </location>
</feature>
<dbReference type="InterPro" id="IPR050833">
    <property type="entry name" value="Poly_Biosynth_Transport"/>
</dbReference>
<evidence type="ECO:0000256" key="5">
    <source>
        <dbReference type="ARBA" id="ARBA00023136"/>
    </source>
</evidence>
<keyword evidence="2" id="KW-1003">Cell membrane</keyword>
<dbReference type="Pfam" id="PF01943">
    <property type="entry name" value="Polysacc_synt"/>
    <property type="match status" value="1"/>
</dbReference>
<evidence type="ECO:0000256" key="3">
    <source>
        <dbReference type="ARBA" id="ARBA00022692"/>
    </source>
</evidence>
<dbReference type="InterPro" id="IPR024923">
    <property type="entry name" value="PG_synth_SpoVB"/>
</dbReference>
<dbReference type="EMBL" id="FNQR01000005">
    <property type="protein sequence ID" value="SEA46604.1"/>
    <property type="molecule type" value="Genomic_DNA"/>
</dbReference>
<evidence type="ECO:0000256" key="6">
    <source>
        <dbReference type="SAM" id="Phobius"/>
    </source>
</evidence>
<feature type="transmembrane region" description="Helical" evidence="6">
    <location>
        <begin position="493"/>
        <end position="514"/>
    </location>
</feature>
<evidence type="ECO:0000256" key="2">
    <source>
        <dbReference type="ARBA" id="ARBA00022475"/>
    </source>
</evidence>
<reference evidence="7 8" key="1">
    <citation type="submission" date="2016-10" db="EMBL/GenBank/DDBJ databases">
        <authorList>
            <person name="de Groot N.N."/>
        </authorList>
    </citation>
    <scope>NUCLEOTIDE SEQUENCE [LARGE SCALE GENOMIC DNA]</scope>
    <source>
        <strain evidence="7 8">CCM7597</strain>
    </source>
</reference>
<dbReference type="GO" id="GO:0005886">
    <property type="term" value="C:plasma membrane"/>
    <property type="evidence" value="ECO:0007669"/>
    <property type="project" value="UniProtKB-SubCell"/>
</dbReference>
<dbReference type="CDD" id="cd13124">
    <property type="entry name" value="MATE_SpoVB_like"/>
    <property type="match status" value="1"/>
</dbReference>
<proteinExistence type="predicted"/>
<dbReference type="Proteomes" id="UP000198584">
    <property type="component" value="Unassembled WGS sequence"/>
</dbReference>
<feature type="transmembrane region" description="Helical" evidence="6">
    <location>
        <begin position="243"/>
        <end position="263"/>
    </location>
</feature>
<keyword evidence="3 6" id="KW-0812">Transmembrane</keyword>
<feature type="transmembrane region" description="Helical" evidence="6">
    <location>
        <begin position="399"/>
        <end position="421"/>
    </location>
</feature>
<feature type="transmembrane region" description="Helical" evidence="6">
    <location>
        <begin position="427"/>
        <end position="445"/>
    </location>
</feature>
<dbReference type="PANTHER" id="PTHR30250:SF21">
    <property type="entry name" value="LIPID II FLIPPASE MURJ"/>
    <property type="match status" value="1"/>
</dbReference>
<sequence length="541" mass="59491">MSKIVKGTMLLTGATFLSKFLGMIYLIPFEAMVGDTGGTLYGFAYIPYTIFISISTLGVPLAVSKFVSKYNSLGDYETSRKILKSGMQLMAFSGLVAFLIMFFGAELLAKSFMNEESSKIALKDATRVIQMVSFALLIIPGMSIVRGFFQGHESMAPTAVSQVIEQVARIAFLLIAVFVVREIFKGSIELAVGFATFAAFVGAIASVVVLYVYWKKRKPFLDRHLEQQEYSYDIPQKKMFKELLGYAGPFVLVGIAIPLYQFIDNLTFQDAMFVAGEGDLADTAYAAIVMYGHKLVIIPMTLATGLSLSMLPAVTASFTEQKIQLLHKQINQVFQIVILLIFPAVVGLIVLSGEAYGALYGIEGVELKGMWLAWYAPASLLFGLFSVSAAVLQGINQQNFTVISLTVGMIVKASLNIPLILVFGAKGSIFATLLAVTTAVLLNLWRVRRKADFPMQPLFKRALLVVIFTTIMALVLWIVKFFLGIFINPEESRLDALIVLITGVVIGGVSYLWLAYKSTLLERVLGGKVRVLDRFLNKKNS</sequence>
<feature type="transmembrane region" description="Helical" evidence="6">
    <location>
        <begin position="330"/>
        <end position="351"/>
    </location>
</feature>
<feature type="transmembrane region" description="Helical" evidence="6">
    <location>
        <begin position="465"/>
        <end position="487"/>
    </location>
</feature>
<feature type="transmembrane region" description="Helical" evidence="6">
    <location>
        <begin position="7"/>
        <end position="28"/>
    </location>
</feature>
<dbReference type="PIRSF" id="PIRSF038958">
    <property type="entry name" value="PG_synth_SpoVB"/>
    <property type="match status" value="1"/>
</dbReference>
<name>A0A1H4BEX6_9BACI</name>
<feature type="transmembrane region" description="Helical" evidence="6">
    <location>
        <begin position="371"/>
        <end position="392"/>
    </location>
</feature>
<comment type="subcellular location">
    <subcellularLocation>
        <location evidence="1">Cell membrane</location>
        <topology evidence="1">Multi-pass membrane protein</topology>
    </subcellularLocation>
</comment>
<organism evidence="7 8">
    <name type="scientific">Thalassobacillus cyri</name>
    <dbReference type="NCBI Taxonomy" id="571932"/>
    <lineage>
        <taxon>Bacteria</taxon>
        <taxon>Bacillati</taxon>
        <taxon>Bacillota</taxon>
        <taxon>Bacilli</taxon>
        <taxon>Bacillales</taxon>
        <taxon>Bacillaceae</taxon>
        <taxon>Thalassobacillus</taxon>
    </lineage>
</organism>
<dbReference type="PANTHER" id="PTHR30250">
    <property type="entry name" value="PST FAMILY PREDICTED COLANIC ACID TRANSPORTER"/>
    <property type="match status" value="1"/>
</dbReference>
<keyword evidence="4 6" id="KW-1133">Transmembrane helix</keyword>
<keyword evidence="8" id="KW-1185">Reference proteome</keyword>
<feature type="transmembrane region" description="Helical" evidence="6">
    <location>
        <begin position="190"/>
        <end position="214"/>
    </location>
</feature>
<keyword evidence="5 6" id="KW-0472">Membrane</keyword>
<dbReference type="InterPro" id="IPR002797">
    <property type="entry name" value="Polysacc_synth"/>
</dbReference>
<dbReference type="STRING" id="571932.SAMN05421743_1055"/>
<evidence type="ECO:0000256" key="4">
    <source>
        <dbReference type="ARBA" id="ARBA00022989"/>
    </source>
</evidence>
<evidence type="ECO:0000313" key="7">
    <source>
        <dbReference type="EMBL" id="SEA46604.1"/>
    </source>
</evidence>